<accession>A0A084WCG0</accession>
<organism evidence="2">
    <name type="scientific">Anopheles sinensis</name>
    <name type="common">Mosquito</name>
    <dbReference type="NCBI Taxonomy" id="74873"/>
    <lineage>
        <taxon>Eukaryota</taxon>
        <taxon>Metazoa</taxon>
        <taxon>Ecdysozoa</taxon>
        <taxon>Arthropoda</taxon>
        <taxon>Hexapoda</taxon>
        <taxon>Insecta</taxon>
        <taxon>Pterygota</taxon>
        <taxon>Neoptera</taxon>
        <taxon>Endopterygota</taxon>
        <taxon>Diptera</taxon>
        <taxon>Nematocera</taxon>
        <taxon>Culicoidea</taxon>
        <taxon>Culicidae</taxon>
        <taxon>Anophelinae</taxon>
        <taxon>Anopheles</taxon>
    </lineage>
</organism>
<dbReference type="AlphaFoldDB" id="A0A084WCG0"/>
<dbReference type="EMBL" id="ATLV01022666">
    <property type="status" value="NOT_ANNOTATED_CDS"/>
    <property type="molecule type" value="Genomic_DNA"/>
</dbReference>
<evidence type="ECO:0000313" key="4">
    <source>
        <dbReference type="Proteomes" id="UP000030765"/>
    </source>
</evidence>
<keyword evidence="4" id="KW-1185">Reference proteome</keyword>
<feature type="transmembrane region" description="Helical" evidence="1">
    <location>
        <begin position="16"/>
        <end position="36"/>
    </location>
</feature>
<reference evidence="2 4" key="1">
    <citation type="journal article" date="2014" name="BMC Genomics">
        <title>Genome sequence of Anopheles sinensis provides insight into genetics basis of mosquito competence for malaria parasites.</title>
        <authorList>
            <person name="Zhou D."/>
            <person name="Zhang D."/>
            <person name="Ding G."/>
            <person name="Shi L."/>
            <person name="Hou Q."/>
            <person name="Ye Y."/>
            <person name="Xu Y."/>
            <person name="Zhou H."/>
            <person name="Xiong C."/>
            <person name="Li S."/>
            <person name="Yu J."/>
            <person name="Hong S."/>
            <person name="Yu X."/>
            <person name="Zou P."/>
            <person name="Chen C."/>
            <person name="Chang X."/>
            <person name="Wang W."/>
            <person name="Lv Y."/>
            <person name="Sun Y."/>
            <person name="Ma L."/>
            <person name="Shen B."/>
            <person name="Zhu C."/>
        </authorList>
    </citation>
    <scope>NUCLEOTIDE SEQUENCE [LARGE SCALE GENOMIC DNA]</scope>
</reference>
<dbReference type="EMBL" id="KE525335">
    <property type="protein sequence ID" value="KFB47904.1"/>
    <property type="molecule type" value="Genomic_DNA"/>
</dbReference>
<dbReference type="VEuPathDB" id="VectorBase:ASIC015962"/>
<gene>
    <name evidence="2" type="ORF">ZHAS_00015962</name>
</gene>
<keyword evidence="1" id="KW-1133">Transmembrane helix</keyword>
<name>A0A084WCG0_ANOSI</name>
<keyword evidence="1" id="KW-0472">Membrane</keyword>
<dbReference type="Proteomes" id="UP000030765">
    <property type="component" value="Unassembled WGS sequence"/>
</dbReference>
<protein>
    <submittedName>
        <fullName evidence="2 3">Uncharacterized protein</fullName>
    </submittedName>
</protein>
<evidence type="ECO:0000256" key="1">
    <source>
        <dbReference type="SAM" id="Phobius"/>
    </source>
</evidence>
<sequence>MAAVTATTTTTSTHASLWQCINLSAVMFFLTVANVGQARKNVAHGKGVLEGWVLASRLFCAIFPHQQPFLMGGLEAEKCPPATGSNAVVQLGDTVTSVTE</sequence>
<keyword evidence="1" id="KW-0812">Transmembrane</keyword>
<evidence type="ECO:0000313" key="2">
    <source>
        <dbReference type="EMBL" id="KFB47904.1"/>
    </source>
</evidence>
<evidence type="ECO:0000313" key="3">
    <source>
        <dbReference type="EnsemblMetazoa" id="ASIC015962-PA"/>
    </source>
</evidence>
<proteinExistence type="predicted"/>
<reference evidence="3" key="2">
    <citation type="submission" date="2020-05" db="UniProtKB">
        <authorList>
            <consortium name="EnsemblMetazoa"/>
        </authorList>
    </citation>
    <scope>IDENTIFICATION</scope>
</reference>
<dbReference type="EnsemblMetazoa" id="ASIC015962-RA">
    <property type="protein sequence ID" value="ASIC015962-PA"/>
    <property type="gene ID" value="ASIC015962"/>
</dbReference>